<organism evidence="2 3">
    <name type="scientific">Stichopus japonicus</name>
    <name type="common">Sea cucumber</name>
    <dbReference type="NCBI Taxonomy" id="307972"/>
    <lineage>
        <taxon>Eukaryota</taxon>
        <taxon>Metazoa</taxon>
        <taxon>Echinodermata</taxon>
        <taxon>Eleutherozoa</taxon>
        <taxon>Echinozoa</taxon>
        <taxon>Holothuroidea</taxon>
        <taxon>Aspidochirotacea</taxon>
        <taxon>Aspidochirotida</taxon>
        <taxon>Stichopodidae</taxon>
        <taxon>Apostichopus</taxon>
    </lineage>
</organism>
<gene>
    <name evidence="2" type="ORF">BSL78_05951</name>
</gene>
<name>A0A2G8LA47_STIJA</name>
<dbReference type="InterPro" id="IPR026845">
    <property type="entry name" value="NXPH/NXPE"/>
</dbReference>
<keyword evidence="3" id="KW-1185">Reference proteome</keyword>
<dbReference type="PANTHER" id="PTHR16165:SF5">
    <property type="entry name" value="NXPE FAMILY MEMBER 3"/>
    <property type="match status" value="1"/>
</dbReference>
<dbReference type="AlphaFoldDB" id="A0A2G8LA47"/>
<comment type="caution">
    <text evidence="2">The sequence shown here is derived from an EMBL/GenBank/DDBJ whole genome shotgun (WGS) entry which is preliminary data.</text>
</comment>
<accession>A0A2G8LA47</accession>
<keyword evidence="1" id="KW-1133">Transmembrane helix</keyword>
<dbReference type="STRING" id="307972.A0A2G8LA47"/>
<reference evidence="2 3" key="1">
    <citation type="journal article" date="2017" name="PLoS Biol.">
        <title>The sea cucumber genome provides insights into morphological evolution and visceral regeneration.</title>
        <authorList>
            <person name="Zhang X."/>
            <person name="Sun L."/>
            <person name="Yuan J."/>
            <person name="Sun Y."/>
            <person name="Gao Y."/>
            <person name="Zhang L."/>
            <person name="Li S."/>
            <person name="Dai H."/>
            <person name="Hamel J.F."/>
            <person name="Liu C."/>
            <person name="Yu Y."/>
            <person name="Liu S."/>
            <person name="Lin W."/>
            <person name="Guo K."/>
            <person name="Jin S."/>
            <person name="Xu P."/>
            <person name="Storey K.B."/>
            <person name="Huan P."/>
            <person name="Zhang T."/>
            <person name="Zhou Y."/>
            <person name="Zhang J."/>
            <person name="Lin C."/>
            <person name="Li X."/>
            <person name="Xing L."/>
            <person name="Huo D."/>
            <person name="Sun M."/>
            <person name="Wang L."/>
            <person name="Mercier A."/>
            <person name="Li F."/>
            <person name="Yang H."/>
            <person name="Xiang J."/>
        </authorList>
    </citation>
    <scope>NUCLEOTIDE SEQUENCE [LARGE SCALE GENOMIC DNA]</scope>
    <source>
        <strain evidence="2">Shaxun</strain>
        <tissue evidence="2">Muscle</tissue>
    </source>
</reference>
<dbReference type="EMBL" id="MRZV01000152">
    <property type="protein sequence ID" value="PIK57133.1"/>
    <property type="molecule type" value="Genomic_DNA"/>
</dbReference>
<protein>
    <submittedName>
        <fullName evidence="2">Putative NXPE family member 3-like</fullName>
    </submittedName>
</protein>
<sequence>MEDSYSVVDYNCPAITPDTNLFPVKRKTERSKRSLSFPTDYRTSVVEIINPQSYYNICDNIAIRIQAKGANGSMKAYGGDYFRIKLFTEKPGYYAVGPDYFFDYENGTYVALFTLRWTGTVRVNAKLVHPSEAVEILNRTTEGSASTVFTFYGEFKTQASDGKIYSENVTCGVAPFKVRLLFLAGEDGIYAMVITCVCVCAFVFLSDRGLEQKNSRSSVVISKKSPRPRKNSIVWGIVKVRIRGFEQWKIQWGPRSECITNIVCV</sequence>
<proteinExistence type="predicted"/>
<keyword evidence="1" id="KW-0812">Transmembrane</keyword>
<dbReference type="Pfam" id="PF06312">
    <property type="entry name" value="Neurexophilin"/>
    <property type="match status" value="1"/>
</dbReference>
<evidence type="ECO:0000256" key="1">
    <source>
        <dbReference type="SAM" id="Phobius"/>
    </source>
</evidence>
<keyword evidence="1" id="KW-0472">Membrane</keyword>
<evidence type="ECO:0000313" key="3">
    <source>
        <dbReference type="Proteomes" id="UP000230750"/>
    </source>
</evidence>
<dbReference type="PANTHER" id="PTHR16165">
    <property type="entry name" value="NXPE FAMILY MEMBER"/>
    <property type="match status" value="1"/>
</dbReference>
<dbReference type="OrthoDB" id="8828062at2759"/>
<dbReference type="Proteomes" id="UP000230750">
    <property type="component" value="Unassembled WGS sequence"/>
</dbReference>
<evidence type="ECO:0000313" key="2">
    <source>
        <dbReference type="EMBL" id="PIK57133.1"/>
    </source>
</evidence>
<feature type="transmembrane region" description="Helical" evidence="1">
    <location>
        <begin position="188"/>
        <end position="206"/>
    </location>
</feature>